<evidence type="ECO:0000256" key="3">
    <source>
        <dbReference type="ARBA" id="ARBA00014257"/>
    </source>
</evidence>
<keyword evidence="6 9" id="KW-1133">Transmembrane helix</keyword>
<evidence type="ECO:0000256" key="2">
    <source>
        <dbReference type="ARBA" id="ARBA00007709"/>
    </source>
</evidence>
<feature type="transmembrane region" description="Helical" evidence="9">
    <location>
        <begin position="46"/>
        <end position="73"/>
    </location>
</feature>
<dbReference type="AlphaFoldDB" id="A0AAN9GPC3"/>
<dbReference type="Proteomes" id="UP001374579">
    <property type="component" value="Unassembled WGS sequence"/>
</dbReference>
<organism evidence="10 11">
    <name type="scientific">Littorina saxatilis</name>
    <dbReference type="NCBI Taxonomy" id="31220"/>
    <lineage>
        <taxon>Eukaryota</taxon>
        <taxon>Metazoa</taxon>
        <taxon>Spiralia</taxon>
        <taxon>Lophotrochozoa</taxon>
        <taxon>Mollusca</taxon>
        <taxon>Gastropoda</taxon>
        <taxon>Caenogastropoda</taxon>
        <taxon>Littorinimorpha</taxon>
        <taxon>Littorinoidea</taxon>
        <taxon>Littorinidae</taxon>
        <taxon>Littorina</taxon>
    </lineage>
</organism>
<dbReference type="InterPro" id="IPR024842">
    <property type="entry name" value="TRIQK"/>
</dbReference>
<comment type="similarity">
    <text evidence="2">Belongs to the TRIQK family.</text>
</comment>
<keyword evidence="11" id="KW-1185">Reference proteome</keyword>
<keyword evidence="5" id="KW-0256">Endoplasmic reticulum</keyword>
<proteinExistence type="inferred from homology"/>
<dbReference type="PANTHER" id="PTHR20583:SF1">
    <property type="entry name" value="TRIPLE QXXK_R MOTIF-CONTAINING PROTEIN"/>
    <property type="match status" value="1"/>
</dbReference>
<evidence type="ECO:0000256" key="1">
    <source>
        <dbReference type="ARBA" id="ARBA00004389"/>
    </source>
</evidence>
<name>A0AAN9GPC3_9CAEN</name>
<keyword evidence="7 9" id="KW-0472">Membrane</keyword>
<comment type="caution">
    <text evidence="10">The sequence shown here is derived from an EMBL/GenBank/DDBJ whole genome shotgun (WGS) entry which is preliminary data.</text>
</comment>
<dbReference type="PANTHER" id="PTHR20583">
    <property type="entry name" value="TRIPLE QXXK/R MOTIF-CONTAINING PROTEIN"/>
    <property type="match status" value="1"/>
</dbReference>
<feature type="region of interest" description="Disordered" evidence="8">
    <location>
        <begin position="1"/>
        <end position="41"/>
    </location>
</feature>
<evidence type="ECO:0000256" key="4">
    <source>
        <dbReference type="ARBA" id="ARBA00022692"/>
    </source>
</evidence>
<comment type="subcellular location">
    <subcellularLocation>
        <location evidence="1">Endoplasmic reticulum membrane</location>
        <topology evidence="1">Single-pass membrane protein</topology>
    </subcellularLocation>
</comment>
<dbReference type="Pfam" id="PF15168">
    <property type="entry name" value="TRIQK"/>
    <property type="match status" value="1"/>
</dbReference>
<dbReference type="EMBL" id="JBAMIC010000001">
    <property type="protein sequence ID" value="KAK7115201.1"/>
    <property type="molecule type" value="Genomic_DNA"/>
</dbReference>
<protein>
    <recommendedName>
        <fullName evidence="3">Triple QxxK/R motif-containing protein</fullName>
    </recommendedName>
</protein>
<dbReference type="GO" id="GO:0005789">
    <property type="term" value="C:endoplasmic reticulum membrane"/>
    <property type="evidence" value="ECO:0007669"/>
    <property type="project" value="UniProtKB-SubCell"/>
</dbReference>
<evidence type="ECO:0000256" key="8">
    <source>
        <dbReference type="SAM" id="MobiDB-lite"/>
    </source>
</evidence>
<reference evidence="10 11" key="1">
    <citation type="submission" date="2024-02" db="EMBL/GenBank/DDBJ databases">
        <title>Chromosome-scale genome assembly of the rough periwinkle Littorina saxatilis.</title>
        <authorList>
            <person name="De Jode A."/>
            <person name="Faria R."/>
            <person name="Formenti G."/>
            <person name="Sims Y."/>
            <person name="Smith T.P."/>
            <person name="Tracey A."/>
            <person name="Wood J.M.D."/>
            <person name="Zagrodzka Z.B."/>
            <person name="Johannesson K."/>
            <person name="Butlin R.K."/>
            <person name="Leder E.H."/>
        </authorList>
    </citation>
    <scope>NUCLEOTIDE SEQUENCE [LARGE SCALE GENOMIC DNA]</scope>
    <source>
        <strain evidence="10">Snail1</strain>
        <tissue evidence="10">Muscle</tissue>
    </source>
</reference>
<evidence type="ECO:0000313" key="10">
    <source>
        <dbReference type="EMBL" id="KAK7115201.1"/>
    </source>
</evidence>
<accession>A0AAN9GPC3</accession>
<gene>
    <name evidence="10" type="ORF">V1264_001122</name>
</gene>
<feature type="compositionally biased region" description="Basic residues" evidence="8">
    <location>
        <begin position="28"/>
        <end position="37"/>
    </location>
</feature>
<sequence length="85" mass="9422">MTRKDAAATGNTPMEQHRKQIGKQDWKKSKKDVKARKRAADEQSELGIMGVLGVLAVLLALLGGLYGFLYWYIGDTSRPSEQTPT</sequence>
<evidence type="ECO:0000256" key="9">
    <source>
        <dbReference type="SAM" id="Phobius"/>
    </source>
</evidence>
<feature type="compositionally biased region" description="Basic and acidic residues" evidence="8">
    <location>
        <begin position="15"/>
        <end position="27"/>
    </location>
</feature>
<evidence type="ECO:0000256" key="5">
    <source>
        <dbReference type="ARBA" id="ARBA00022824"/>
    </source>
</evidence>
<evidence type="ECO:0000313" key="11">
    <source>
        <dbReference type="Proteomes" id="UP001374579"/>
    </source>
</evidence>
<evidence type="ECO:0000256" key="6">
    <source>
        <dbReference type="ARBA" id="ARBA00022989"/>
    </source>
</evidence>
<keyword evidence="4 9" id="KW-0812">Transmembrane</keyword>
<evidence type="ECO:0000256" key="7">
    <source>
        <dbReference type="ARBA" id="ARBA00023136"/>
    </source>
</evidence>